<evidence type="ECO:0000256" key="3">
    <source>
        <dbReference type="ARBA" id="ARBA00004162"/>
    </source>
</evidence>
<evidence type="ECO:0000256" key="7">
    <source>
        <dbReference type="ARBA" id="ARBA00022475"/>
    </source>
</evidence>
<evidence type="ECO:0000256" key="1">
    <source>
        <dbReference type="ARBA" id="ARBA00001959"/>
    </source>
</evidence>
<evidence type="ECO:0000256" key="8">
    <source>
        <dbReference type="ARBA" id="ARBA00022692"/>
    </source>
</evidence>
<keyword evidence="13 16" id="KW-0472">Membrane</keyword>
<evidence type="ECO:0000256" key="12">
    <source>
        <dbReference type="ARBA" id="ARBA00023065"/>
    </source>
</evidence>
<keyword evidence="12 16" id="KW-0406">Ion transport</keyword>
<evidence type="ECO:0000256" key="11">
    <source>
        <dbReference type="ARBA" id="ARBA00023053"/>
    </source>
</evidence>
<dbReference type="EMBL" id="JAUEOZ010000001">
    <property type="protein sequence ID" value="MDN2480227.1"/>
    <property type="molecule type" value="Genomic_DNA"/>
</dbReference>
<evidence type="ECO:0000313" key="18">
    <source>
        <dbReference type="EMBL" id="MDN2480227.1"/>
    </source>
</evidence>
<keyword evidence="11 16" id="KW-0915">Sodium</keyword>
<evidence type="ECO:0000256" key="14">
    <source>
        <dbReference type="ARBA" id="ARBA00023201"/>
    </source>
</evidence>
<dbReference type="InterPro" id="IPR005899">
    <property type="entry name" value="Na_pump_deCOase"/>
</dbReference>
<protein>
    <recommendedName>
        <fullName evidence="16">Probable oxaloacetate decarboxylase gamma chain</fullName>
        <ecNumber evidence="16">7.2.4.2</ecNumber>
    </recommendedName>
</protein>
<evidence type="ECO:0000256" key="17">
    <source>
        <dbReference type="RuleBase" id="RU004278"/>
    </source>
</evidence>
<evidence type="ECO:0000256" key="16">
    <source>
        <dbReference type="HAMAP-Rule" id="MF_00404"/>
    </source>
</evidence>
<dbReference type="Proteomes" id="UP001169719">
    <property type="component" value="Unassembled WGS sequence"/>
</dbReference>
<accession>A0ABT7XWS7</accession>
<comment type="subcellular location">
    <subcellularLocation>
        <location evidence="3 16 17">Cell membrane</location>
        <topology evidence="3 16 17">Single-pass membrane protein</topology>
    </subcellularLocation>
</comment>
<comment type="function">
    <text evidence="2 16 17">Catalyzes the decarboxylation of oxaloacetate coupled to Na(+) translocation.</text>
</comment>
<sequence>MTTIGSQLMDAATLMLTGMAVVFVFLTILVYLVKLMSKLVPEEVPPQAIIPTTSAQANSTPAVSPSVVAAISAAVHQYRTATAK</sequence>
<comment type="caution">
    <text evidence="18">The sequence shown here is derived from an EMBL/GenBank/DDBJ whole genome shotgun (WGS) entry which is preliminary data.</text>
</comment>
<comment type="subunit">
    <text evidence="5 16">Heterotrimer of an alpha, a beta and a gamma subunit.</text>
</comment>
<dbReference type="NCBIfam" id="NF003004">
    <property type="entry name" value="PRK03814.1"/>
    <property type="match status" value="1"/>
</dbReference>
<dbReference type="InterPro" id="IPR023424">
    <property type="entry name" value="OadG"/>
</dbReference>
<keyword evidence="8 16" id="KW-0812">Transmembrane</keyword>
<evidence type="ECO:0000256" key="9">
    <source>
        <dbReference type="ARBA" id="ARBA00022967"/>
    </source>
</evidence>
<keyword evidence="14 16" id="KW-0739">Sodium transport</keyword>
<keyword evidence="6 16" id="KW-0813">Transport</keyword>
<gene>
    <name evidence="16" type="primary">oadG</name>
    <name evidence="18" type="ORF">QWJ08_02305</name>
</gene>
<dbReference type="NCBIfam" id="TIGR01195">
    <property type="entry name" value="oadG_fam"/>
    <property type="match status" value="1"/>
</dbReference>
<comment type="similarity">
    <text evidence="4 16 17">Belongs to the OadG family.</text>
</comment>
<evidence type="ECO:0000256" key="4">
    <source>
        <dbReference type="ARBA" id="ARBA00005844"/>
    </source>
</evidence>
<dbReference type="EC" id="7.2.4.2" evidence="16"/>
<keyword evidence="10 16" id="KW-1133">Transmembrane helix</keyword>
<evidence type="ECO:0000256" key="6">
    <source>
        <dbReference type="ARBA" id="ARBA00022448"/>
    </source>
</evidence>
<dbReference type="Pfam" id="PF04277">
    <property type="entry name" value="OAD_gamma"/>
    <property type="match status" value="1"/>
</dbReference>
<keyword evidence="9 16" id="KW-1278">Translocase</keyword>
<proteinExistence type="inferred from homology"/>
<evidence type="ECO:0000256" key="13">
    <source>
        <dbReference type="ARBA" id="ARBA00023136"/>
    </source>
</evidence>
<comment type="cofactor">
    <cofactor evidence="1 16 17">
        <name>Na(+)</name>
        <dbReference type="ChEBI" id="CHEBI:29101"/>
    </cofactor>
</comment>
<evidence type="ECO:0000256" key="15">
    <source>
        <dbReference type="ARBA" id="ARBA00048176"/>
    </source>
</evidence>
<comment type="catalytic activity">
    <reaction evidence="15 16 17">
        <text>oxaloacetate + 2 Na(+)(in) + H(+) = pyruvate + 2 Na(+)(out) + CO2</text>
        <dbReference type="Rhea" id="RHEA:57724"/>
        <dbReference type="ChEBI" id="CHEBI:15361"/>
        <dbReference type="ChEBI" id="CHEBI:15378"/>
        <dbReference type="ChEBI" id="CHEBI:16452"/>
        <dbReference type="ChEBI" id="CHEBI:16526"/>
        <dbReference type="ChEBI" id="CHEBI:29101"/>
        <dbReference type="EC" id="7.2.4.2"/>
    </reaction>
</comment>
<feature type="transmembrane region" description="Helical" evidence="16 17">
    <location>
        <begin position="12"/>
        <end position="33"/>
    </location>
</feature>
<name>A0ABT7XWS7_9VIBR</name>
<keyword evidence="7 16" id="KW-1003">Cell membrane</keyword>
<evidence type="ECO:0000256" key="5">
    <source>
        <dbReference type="ARBA" id="ARBA00011869"/>
    </source>
</evidence>
<keyword evidence="19" id="KW-1185">Reference proteome</keyword>
<evidence type="ECO:0000256" key="10">
    <source>
        <dbReference type="ARBA" id="ARBA00022989"/>
    </source>
</evidence>
<organism evidence="18 19">
    <name type="scientific">Vibrio agarivorans</name>
    <dbReference type="NCBI Taxonomy" id="153622"/>
    <lineage>
        <taxon>Bacteria</taxon>
        <taxon>Pseudomonadati</taxon>
        <taxon>Pseudomonadota</taxon>
        <taxon>Gammaproteobacteria</taxon>
        <taxon>Vibrionales</taxon>
        <taxon>Vibrionaceae</taxon>
        <taxon>Vibrio</taxon>
    </lineage>
</organism>
<reference evidence="18" key="1">
    <citation type="submission" date="2024-05" db="EMBL/GenBank/DDBJ databases">
        <title>Genome Sequences of Four Agar- Degrading Marine Bacteria.</title>
        <authorList>
            <person name="Phillips E.K."/>
            <person name="Shaffer J.C."/>
            <person name="Henson M.W."/>
            <person name="Temperton B."/>
            <person name="Thrash C.J."/>
            <person name="Martin M.O."/>
        </authorList>
    </citation>
    <scope>NUCLEOTIDE SEQUENCE</scope>
    <source>
        <strain evidence="18">EKP203</strain>
    </source>
</reference>
<evidence type="ECO:0000313" key="19">
    <source>
        <dbReference type="Proteomes" id="UP001169719"/>
    </source>
</evidence>
<dbReference type="RefSeq" id="WP_289960516.1">
    <property type="nucleotide sequence ID" value="NZ_JAUEOZ010000001.1"/>
</dbReference>
<dbReference type="HAMAP" id="MF_00404">
    <property type="entry name" value="OadG"/>
    <property type="match status" value="1"/>
</dbReference>
<evidence type="ECO:0000256" key="2">
    <source>
        <dbReference type="ARBA" id="ARBA00003002"/>
    </source>
</evidence>